<keyword evidence="1" id="KW-0472">Membrane</keyword>
<gene>
    <name evidence="2" type="ORF">HD593_000943</name>
</gene>
<comment type="caution">
    <text evidence="2">The sequence shown here is derived from an EMBL/GenBank/DDBJ whole genome shotgun (WGS) entry which is preliminary data.</text>
</comment>
<accession>A0A7X0TWB2</accession>
<keyword evidence="1" id="KW-0812">Transmembrane</keyword>
<reference evidence="2 3" key="1">
    <citation type="submission" date="2020-08" db="EMBL/GenBank/DDBJ databases">
        <title>Sequencing the genomes of 1000 actinobacteria strains.</title>
        <authorList>
            <person name="Klenk H.-P."/>
        </authorList>
    </citation>
    <scope>NUCLEOTIDE SEQUENCE [LARGE SCALE GENOMIC DNA]</scope>
    <source>
        <strain evidence="2 3">DSM 43768</strain>
    </source>
</reference>
<keyword evidence="1" id="KW-1133">Transmembrane helix</keyword>
<feature type="transmembrane region" description="Helical" evidence="1">
    <location>
        <begin position="46"/>
        <end position="64"/>
    </location>
</feature>
<protein>
    <submittedName>
        <fullName evidence="2">Uncharacterized protein</fullName>
    </submittedName>
</protein>
<name>A0A7X0TWB2_9ACTN</name>
<evidence type="ECO:0000256" key="1">
    <source>
        <dbReference type="SAM" id="Phobius"/>
    </source>
</evidence>
<feature type="transmembrane region" description="Helical" evidence="1">
    <location>
        <begin position="12"/>
        <end position="34"/>
    </location>
</feature>
<dbReference type="Proteomes" id="UP000565579">
    <property type="component" value="Unassembled WGS sequence"/>
</dbReference>
<keyword evidence="3" id="KW-1185">Reference proteome</keyword>
<proteinExistence type="predicted"/>
<evidence type="ECO:0000313" key="3">
    <source>
        <dbReference type="Proteomes" id="UP000565579"/>
    </source>
</evidence>
<dbReference type="AlphaFoldDB" id="A0A7X0TWB2"/>
<dbReference type="RefSeq" id="WP_246546288.1">
    <property type="nucleotide sequence ID" value="NZ_JACHMI010000001.1"/>
</dbReference>
<evidence type="ECO:0000313" key="2">
    <source>
        <dbReference type="EMBL" id="MBB6546148.1"/>
    </source>
</evidence>
<organism evidence="2 3">
    <name type="scientific">Nonomuraea rubra</name>
    <dbReference type="NCBI Taxonomy" id="46180"/>
    <lineage>
        <taxon>Bacteria</taxon>
        <taxon>Bacillati</taxon>
        <taxon>Actinomycetota</taxon>
        <taxon>Actinomycetes</taxon>
        <taxon>Streptosporangiales</taxon>
        <taxon>Streptosporangiaceae</taxon>
        <taxon>Nonomuraea</taxon>
    </lineage>
</organism>
<sequence>MSSEKLDGRLLWLIAVILLGGLLGILNSTLAAVATGTLGAAFDTSLSTIGWASTGFLLAVTATITGLRGVFWLAVVSNLVVLSLIPLLPGKAGAQEPVRREGVHA</sequence>
<dbReference type="EMBL" id="JACHMI010000001">
    <property type="protein sequence ID" value="MBB6546148.1"/>
    <property type="molecule type" value="Genomic_DNA"/>
</dbReference>